<keyword evidence="3" id="KW-1185">Reference proteome</keyword>
<dbReference type="RefSeq" id="XP_025557514.1">
    <property type="nucleotide sequence ID" value="XM_025702431.1"/>
</dbReference>
<dbReference type="EMBL" id="KZ821650">
    <property type="protein sequence ID" value="PYH63720.1"/>
    <property type="molecule type" value="Genomic_DNA"/>
</dbReference>
<feature type="compositionally biased region" description="Low complexity" evidence="1">
    <location>
        <begin position="134"/>
        <end position="147"/>
    </location>
</feature>
<evidence type="ECO:0000313" key="2">
    <source>
        <dbReference type="EMBL" id="PYH63720.1"/>
    </source>
</evidence>
<gene>
    <name evidence="2" type="ORF">BO88DRAFT_305017</name>
</gene>
<dbReference type="AlphaFoldDB" id="A0A319B0N9"/>
<evidence type="ECO:0000256" key="1">
    <source>
        <dbReference type="SAM" id="MobiDB-lite"/>
    </source>
</evidence>
<feature type="non-terminal residue" evidence="2">
    <location>
        <position position="348"/>
    </location>
</feature>
<dbReference type="GeneID" id="37207023"/>
<proteinExistence type="predicted"/>
<evidence type="ECO:0000313" key="3">
    <source>
        <dbReference type="Proteomes" id="UP000248405"/>
    </source>
</evidence>
<feature type="region of interest" description="Disordered" evidence="1">
    <location>
        <begin position="93"/>
        <end position="147"/>
    </location>
</feature>
<name>A0A319B0N9_ASPVC</name>
<organism evidence="2 3">
    <name type="scientific">Aspergillus vadensis (strain CBS 113365 / IMI 142717 / IBT 24658)</name>
    <dbReference type="NCBI Taxonomy" id="1448311"/>
    <lineage>
        <taxon>Eukaryota</taxon>
        <taxon>Fungi</taxon>
        <taxon>Dikarya</taxon>
        <taxon>Ascomycota</taxon>
        <taxon>Pezizomycotina</taxon>
        <taxon>Eurotiomycetes</taxon>
        <taxon>Eurotiomycetidae</taxon>
        <taxon>Eurotiales</taxon>
        <taxon>Aspergillaceae</taxon>
        <taxon>Aspergillus</taxon>
        <taxon>Aspergillus subgen. Circumdati</taxon>
    </lineage>
</organism>
<protein>
    <submittedName>
        <fullName evidence="2">Uncharacterized protein</fullName>
    </submittedName>
</protein>
<dbReference type="OrthoDB" id="4646997at2759"/>
<sequence>ELPRVPAKYWGRDELFACRVICQKRHPSILPLLKGHTDPSDALTPGEIVKFIEGPRSTYISQSERGLVRDPVYGISLGQTWAALAAFLGPNKNQTSGKRGYLEEEEDDEVDRMTLRPRHKKLRKEDSDEPGTISFDSNSNQSESSHGDSWLGYIELNDQGPPEDGTLQLLSSVLRHILYYGIPQDGETSKCVVEYRYMRASLSAFTEKGRRKISAVDDGGLCLRRRVKDAFVVTKDRVAIIEAKRDFQSIQDGRPVISEKRLAQMTREALVARMSDPNANNYYSVIPIHAVQRYMCFLQFIFTPGYVEDFDSEAPSCFIHVTPTQWFDMNSKSHRKLIVHNVCGIMRW</sequence>
<reference evidence="2" key="1">
    <citation type="submission" date="2016-12" db="EMBL/GenBank/DDBJ databases">
        <title>The genomes of Aspergillus section Nigri reveals drivers in fungal speciation.</title>
        <authorList>
            <consortium name="DOE Joint Genome Institute"/>
            <person name="Vesth T.C."/>
            <person name="Nybo J."/>
            <person name="Theobald S."/>
            <person name="Brandl J."/>
            <person name="Frisvad J.C."/>
            <person name="Nielsen K.F."/>
            <person name="Lyhne E.K."/>
            <person name="Kogle M.E."/>
            <person name="Kuo A."/>
            <person name="Riley R."/>
            <person name="Clum A."/>
            <person name="Nolan M."/>
            <person name="Lipzen A."/>
            <person name="Salamov A."/>
            <person name="Henrissat B."/>
            <person name="Wiebenga A."/>
            <person name="De Vries R.P."/>
            <person name="Grigoriev I.V."/>
            <person name="Mortensen U.H."/>
            <person name="Andersen M.R."/>
            <person name="Baker S.E."/>
        </authorList>
    </citation>
    <scope>NUCLEOTIDE SEQUENCE [LARGE SCALE GENOMIC DNA]</scope>
    <source>
        <strain evidence="2">CBS 113365</strain>
    </source>
</reference>
<dbReference type="Proteomes" id="UP000248405">
    <property type="component" value="Unassembled WGS sequence"/>
</dbReference>
<accession>A0A319B0N9</accession>
<feature type="non-terminal residue" evidence="2">
    <location>
        <position position="1"/>
    </location>
</feature>